<gene>
    <name evidence="1" type="ORF">MPDQ_005521</name>
</gene>
<name>A0A507R661_MONPU</name>
<accession>A0A507R661</accession>
<protein>
    <recommendedName>
        <fullName evidence="3">Transcription factor domain-containing protein</fullName>
    </recommendedName>
</protein>
<comment type="caution">
    <text evidence="1">The sequence shown here is derived from an EMBL/GenBank/DDBJ whole genome shotgun (WGS) entry which is preliminary data.</text>
</comment>
<dbReference type="InterPro" id="IPR053175">
    <property type="entry name" value="DHMBA_Reg_Transcription_Factor"/>
</dbReference>
<dbReference type="InterPro" id="IPR021858">
    <property type="entry name" value="Fun_TF"/>
</dbReference>
<evidence type="ECO:0000313" key="2">
    <source>
        <dbReference type="Proteomes" id="UP000319663"/>
    </source>
</evidence>
<reference evidence="1 2" key="1">
    <citation type="submission" date="2019-06" db="EMBL/GenBank/DDBJ databases">
        <title>Wine fermentation using esterase from Monascus purpureus.</title>
        <authorList>
            <person name="Geng C."/>
            <person name="Zhang Y."/>
        </authorList>
    </citation>
    <scope>NUCLEOTIDE SEQUENCE [LARGE SCALE GENOMIC DNA]</scope>
    <source>
        <strain evidence="1">HQ1</strain>
    </source>
</reference>
<dbReference type="Proteomes" id="UP000319663">
    <property type="component" value="Unassembled WGS sequence"/>
</dbReference>
<dbReference type="Pfam" id="PF11951">
    <property type="entry name" value="Fungal_trans_2"/>
    <property type="match status" value="1"/>
</dbReference>
<organism evidence="1 2">
    <name type="scientific">Monascus purpureus</name>
    <name type="common">Red mold</name>
    <name type="synonym">Monascus anka</name>
    <dbReference type="NCBI Taxonomy" id="5098"/>
    <lineage>
        <taxon>Eukaryota</taxon>
        <taxon>Fungi</taxon>
        <taxon>Dikarya</taxon>
        <taxon>Ascomycota</taxon>
        <taxon>Pezizomycotina</taxon>
        <taxon>Eurotiomycetes</taxon>
        <taxon>Eurotiomycetidae</taxon>
        <taxon>Eurotiales</taxon>
        <taxon>Aspergillaceae</taxon>
        <taxon>Monascus</taxon>
    </lineage>
</organism>
<proteinExistence type="predicted"/>
<dbReference type="CDD" id="cd12148">
    <property type="entry name" value="fungal_TF_MHR"/>
    <property type="match status" value="1"/>
</dbReference>
<dbReference type="AlphaFoldDB" id="A0A507R661"/>
<dbReference type="EMBL" id="VIFY01000004">
    <property type="protein sequence ID" value="TQB77038.1"/>
    <property type="molecule type" value="Genomic_DNA"/>
</dbReference>
<evidence type="ECO:0008006" key="3">
    <source>
        <dbReference type="Google" id="ProtNLM"/>
    </source>
</evidence>
<sequence>MRLGAPRGSPSYQAMMASMAAVGMAMLSNVRKSSTMKVTAAREFGSALTLVNTALSDKVQARSHFTLAAVLLLSIFEIVTSRRQEELDAWTNHAYGAAALLELREAEQFQDELGLRLFYQTRFQIIICCLQTVSYFPPSVTKLLKSATFLPSGTFPYSENIMDINTKLTNLRADIKRAKITSDAEILSAAYEIDAELTMWLASLPPNFAFITAGANSRLEKHCCGVFAYNNRYHIYPDLWICSIWNHYRCARILVGEIIASELKRFRNRTPAVSLSKDFQIQEQSIYDRVRECATDICYSIPYYFGAADMGKVEGPSGDSSAHSISGRYAGSLIVLWFLTMAGTTDEVGSPLRNYTIDVLRIIGNEFGVGQALMLVGGLDNGSFYFGYERDDGDSEIFGQDFNGGILTSGS</sequence>
<keyword evidence="2" id="KW-1185">Reference proteome</keyword>
<dbReference type="PANTHER" id="PTHR38791:SF5">
    <property type="entry name" value="TRANSCRIPTION FACTOR DBAG-RELATED"/>
    <property type="match status" value="1"/>
</dbReference>
<evidence type="ECO:0000313" key="1">
    <source>
        <dbReference type="EMBL" id="TQB77038.1"/>
    </source>
</evidence>
<dbReference type="PANTHER" id="PTHR38791">
    <property type="entry name" value="ZN(II)2CYS6 TRANSCRIPTION FACTOR (EUROFUNG)-RELATED-RELATED"/>
    <property type="match status" value="1"/>
</dbReference>
<dbReference type="STRING" id="5098.A0A507R661"/>